<accession>A0A1I1WTW5</accession>
<name>A0A1I1WTW5_9BURK</name>
<proteinExistence type="predicted"/>
<dbReference type="InterPro" id="IPR002782">
    <property type="entry name" value="Mut7-C_RNAse_dom"/>
</dbReference>
<dbReference type="SUPFAM" id="SSF54285">
    <property type="entry name" value="MoaD/ThiS"/>
    <property type="match status" value="1"/>
</dbReference>
<evidence type="ECO:0008006" key="5">
    <source>
        <dbReference type="Google" id="ProtNLM"/>
    </source>
</evidence>
<reference evidence="4" key="1">
    <citation type="submission" date="2016-10" db="EMBL/GenBank/DDBJ databases">
        <authorList>
            <person name="Varghese N."/>
            <person name="Submissions S."/>
        </authorList>
    </citation>
    <scope>NUCLEOTIDE SEQUENCE [LARGE SCALE GENOMIC DNA]</scope>
    <source>
        <strain evidence="4">CGMCC 1.12041</strain>
    </source>
</reference>
<evidence type="ECO:0000313" key="3">
    <source>
        <dbReference type="EMBL" id="SFD98587.1"/>
    </source>
</evidence>
<organism evidence="3 4">
    <name type="scientific">Massilia yuzhufengensis</name>
    <dbReference type="NCBI Taxonomy" id="1164594"/>
    <lineage>
        <taxon>Bacteria</taxon>
        <taxon>Pseudomonadati</taxon>
        <taxon>Pseudomonadota</taxon>
        <taxon>Betaproteobacteria</taxon>
        <taxon>Burkholderiales</taxon>
        <taxon>Oxalobacteraceae</taxon>
        <taxon>Telluria group</taxon>
        <taxon>Massilia</taxon>
    </lineage>
</organism>
<feature type="domain" description="Mut7-C RNAse" evidence="1">
    <location>
        <begin position="97"/>
        <end position="239"/>
    </location>
</feature>
<protein>
    <recommendedName>
        <fullName evidence="5">Twitching motility protein PilT</fullName>
    </recommendedName>
</protein>
<evidence type="ECO:0000259" key="1">
    <source>
        <dbReference type="Pfam" id="PF01927"/>
    </source>
</evidence>
<dbReference type="Gene3D" id="3.10.20.30">
    <property type="match status" value="1"/>
</dbReference>
<dbReference type="STRING" id="1164594.SAMN05216204_15315"/>
<dbReference type="Proteomes" id="UP000198639">
    <property type="component" value="Unassembled WGS sequence"/>
</dbReference>
<dbReference type="PANTHER" id="PTHR39081:SF1">
    <property type="entry name" value="MUT7-C RNASE DOMAIN-CONTAINING PROTEIN"/>
    <property type="match status" value="1"/>
</dbReference>
<keyword evidence="4" id="KW-1185">Reference proteome</keyword>
<dbReference type="InterPro" id="IPR016155">
    <property type="entry name" value="Mopterin_synth/thiamin_S_b"/>
</dbReference>
<dbReference type="Pfam" id="PF01927">
    <property type="entry name" value="Mut7-C"/>
    <property type="match status" value="1"/>
</dbReference>
<dbReference type="OrthoDB" id="9797655at2"/>
<evidence type="ECO:0000313" key="4">
    <source>
        <dbReference type="Proteomes" id="UP000198639"/>
    </source>
</evidence>
<evidence type="ECO:0000259" key="2">
    <source>
        <dbReference type="Pfam" id="PF14451"/>
    </source>
</evidence>
<dbReference type="AlphaFoldDB" id="A0A1I1WTW5"/>
<dbReference type="RefSeq" id="WP_091877538.1">
    <property type="nucleotide sequence ID" value="NZ_FOLD01000053.1"/>
</dbReference>
<dbReference type="PANTHER" id="PTHR39081">
    <property type="entry name" value="MUT7-C DOMAIN-CONTAINING PROTEIN"/>
    <property type="match status" value="1"/>
</dbReference>
<dbReference type="InterPro" id="IPR012675">
    <property type="entry name" value="Beta-grasp_dom_sf"/>
</dbReference>
<feature type="domain" description="Ubiquitin Mut7-C" evidence="2">
    <location>
        <begin position="1"/>
        <end position="78"/>
    </location>
</feature>
<sequence>MVTASFRFHAQLNAFLPRERRQQEFALPCARDATVKHIIEALGVPHTEVGLLLVNGEQAGFDQRLDDGDRVGVYPSFGTAEDGPLQQLRVWPAGRLRFVADAHLGALARLLRMAGYDTLYDNHYHDDEIERVARAEGRVLLTRDRELLKRRTVELGCYLHAIDPPAQLRELFARLRLAGDVRAFSLCLHCNQPLRPASKAEVLDRLPPRVAATHEDFTTCDQCCRVYWNGSHHERMRTLLEGVARTSTDVELPPLPDSPA</sequence>
<dbReference type="Pfam" id="PF14451">
    <property type="entry name" value="Ub-Mut7C"/>
    <property type="match status" value="1"/>
</dbReference>
<gene>
    <name evidence="3" type="ORF">SAMN05216204_15315</name>
</gene>
<dbReference type="InterPro" id="IPR027798">
    <property type="entry name" value="Ub_Mut7C"/>
</dbReference>
<dbReference type="EMBL" id="FOLD01000053">
    <property type="protein sequence ID" value="SFD98587.1"/>
    <property type="molecule type" value="Genomic_DNA"/>
</dbReference>